<name>A0A1J8R0K0_9AGAM</name>
<reference evidence="1 2" key="1">
    <citation type="submission" date="2016-03" db="EMBL/GenBank/DDBJ databases">
        <title>Comparative genomics of the ectomycorrhizal sister species Rhizopogon vinicolor and Rhizopogon vesiculosus (Basidiomycota: Boletales) reveals a divergence of the mating type B locus.</title>
        <authorList>
            <person name="Mujic A.B."/>
            <person name="Kuo A."/>
            <person name="Tritt A."/>
            <person name="Lipzen A."/>
            <person name="Chen C."/>
            <person name="Johnson J."/>
            <person name="Sharma A."/>
            <person name="Barry K."/>
            <person name="Grigoriev I.V."/>
            <person name="Spatafora J.W."/>
        </authorList>
    </citation>
    <scope>NUCLEOTIDE SEQUENCE [LARGE SCALE GENOMIC DNA]</scope>
    <source>
        <strain evidence="1 2">AM-OR11-056</strain>
    </source>
</reference>
<dbReference type="EMBL" id="LVVM01003202">
    <property type="protein sequence ID" value="OJA15266.1"/>
    <property type="molecule type" value="Genomic_DNA"/>
</dbReference>
<gene>
    <name evidence="1" type="ORF">AZE42_11570</name>
</gene>
<dbReference type="AlphaFoldDB" id="A0A1J8R0K0"/>
<proteinExistence type="predicted"/>
<keyword evidence="2" id="KW-1185">Reference proteome</keyword>
<organism evidence="1 2">
    <name type="scientific">Rhizopogon vesiculosus</name>
    <dbReference type="NCBI Taxonomy" id="180088"/>
    <lineage>
        <taxon>Eukaryota</taxon>
        <taxon>Fungi</taxon>
        <taxon>Dikarya</taxon>
        <taxon>Basidiomycota</taxon>
        <taxon>Agaricomycotina</taxon>
        <taxon>Agaricomycetes</taxon>
        <taxon>Agaricomycetidae</taxon>
        <taxon>Boletales</taxon>
        <taxon>Suillineae</taxon>
        <taxon>Rhizopogonaceae</taxon>
        <taxon>Rhizopogon</taxon>
    </lineage>
</organism>
<evidence type="ECO:0000313" key="1">
    <source>
        <dbReference type="EMBL" id="OJA15266.1"/>
    </source>
</evidence>
<evidence type="ECO:0000313" key="2">
    <source>
        <dbReference type="Proteomes" id="UP000183567"/>
    </source>
</evidence>
<protein>
    <submittedName>
        <fullName evidence="1">Uncharacterized protein</fullName>
    </submittedName>
</protein>
<accession>A0A1J8R0K0</accession>
<sequence>MLDLDWLCTSDVDDKAFKNMVQSWPLLEPRPPHTTLSTLDIHFAACSIDANSEPFSTTFPNEMTTWLCVGFSPIVDPKAVACQLYALLPNLTRVVRHEWGVDDEREVPFYKEWNMVNEYLQVLTEGAVLRENIGKLWKES</sequence>
<dbReference type="Proteomes" id="UP000183567">
    <property type="component" value="Unassembled WGS sequence"/>
</dbReference>
<comment type="caution">
    <text evidence="1">The sequence shown here is derived from an EMBL/GenBank/DDBJ whole genome shotgun (WGS) entry which is preliminary data.</text>
</comment>
<dbReference type="OrthoDB" id="2679436at2759"/>